<protein>
    <recommendedName>
        <fullName evidence="3">Secretion system C-terminal sorting domain-containing protein</fullName>
    </recommendedName>
</protein>
<evidence type="ECO:0000313" key="1">
    <source>
        <dbReference type="EMBL" id="KPL15001.1"/>
    </source>
</evidence>
<sequence>MAFTWNSVQNRTYVANVVGDSVAVIRDVTGIEEGNFAPVERDIFATTLLSSPLQLPEGKKYIVFDITGRVVEPSTIARGVYFIEVNGLIQKKVVKIR</sequence>
<name>A0A0S8JZ12_UNCW3</name>
<gene>
    <name evidence="1" type="ORF">AMJ74_02395</name>
</gene>
<evidence type="ECO:0000313" key="2">
    <source>
        <dbReference type="Proteomes" id="UP000050975"/>
    </source>
</evidence>
<accession>A0A0S8JZ12</accession>
<comment type="caution">
    <text evidence="1">The sequence shown here is derived from an EMBL/GenBank/DDBJ whole genome shotgun (WGS) entry which is preliminary data.</text>
</comment>
<dbReference type="Proteomes" id="UP000050975">
    <property type="component" value="Unassembled WGS sequence"/>
</dbReference>
<proteinExistence type="predicted"/>
<organism evidence="1 2">
    <name type="scientific">candidate division WOR_3 bacterium SM1_77</name>
    <dbReference type="NCBI Taxonomy" id="1703778"/>
    <lineage>
        <taxon>Bacteria</taxon>
        <taxon>Bacteria division WOR-3</taxon>
    </lineage>
</organism>
<reference evidence="1 2" key="1">
    <citation type="journal article" date="2015" name="Microbiome">
        <title>Genomic resolution of linkages in carbon, nitrogen, and sulfur cycling among widespread estuary sediment bacteria.</title>
        <authorList>
            <person name="Baker B.J."/>
            <person name="Lazar C.S."/>
            <person name="Teske A.P."/>
            <person name="Dick G.J."/>
        </authorList>
    </citation>
    <scope>NUCLEOTIDE SEQUENCE [LARGE SCALE GENOMIC DNA]</scope>
    <source>
        <strain evidence="1">SM1_77</strain>
    </source>
</reference>
<dbReference type="AlphaFoldDB" id="A0A0S8JZ12"/>
<evidence type="ECO:0008006" key="3">
    <source>
        <dbReference type="Google" id="ProtNLM"/>
    </source>
</evidence>
<dbReference type="EMBL" id="LJVE01000027">
    <property type="protein sequence ID" value="KPL15001.1"/>
    <property type="molecule type" value="Genomic_DNA"/>
</dbReference>